<dbReference type="GO" id="GO:0003935">
    <property type="term" value="F:GTP cyclohydrolase II activity"/>
    <property type="evidence" value="ECO:0007669"/>
    <property type="project" value="UniProtKB-EC"/>
</dbReference>
<dbReference type="NCBIfam" id="NF006803">
    <property type="entry name" value="PRK09311.1"/>
    <property type="match status" value="1"/>
</dbReference>
<dbReference type="InterPro" id="IPR036144">
    <property type="entry name" value="RibA-like_sf"/>
</dbReference>
<evidence type="ECO:0000256" key="17">
    <source>
        <dbReference type="HAMAP-Rule" id="MF_01283"/>
    </source>
</evidence>
<comment type="pathway">
    <text evidence="3 17">Cofactor biosynthesis; riboflavin biosynthesis; 5-amino-6-(D-ribitylamino)uracil from GTP: step 1/4.</text>
</comment>
<feature type="binding site" evidence="17">
    <location>
        <position position="256"/>
    </location>
    <ligand>
        <name>Zn(2+)</name>
        <dbReference type="ChEBI" id="CHEBI:29105"/>
        <note>catalytic</note>
    </ligand>
</feature>
<reference evidence="19 20" key="1">
    <citation type="submission" date="2023-07" db="EMBL/GenBank/DDBJ databases">
        <title>The novel representative of Negativicutes class, Anaeroselena agilis gen. nov. sp. nov.</title>
        <authorList>
            <person name="Prokofeva M.I."/>
            <person name="Elcheninov A.G."/>
            <person name="Klyukina A."/>
            <person name="Kublanov I.V."/>
            <person name="Frolov E.N."/>
            <person name="Podosokorskaya O.A."/>
        </authorList>
    </citation>
    <scope>NUCLEOTIDE SEQUENCE [LARGE SCALE GENOMIC DNA]</scope>
    <source>
        <strain evidence="19 20">4137-cl</strain>
    </source>
</reference>
<evidence type="ECO:0000313" key="19">
    <source>
        <dbReference type="EMBL" id="MDT8901494.1"/>
    </source>
</evidence>
<feature type="binding site" evidence="17">
    <location>
        <begin position="27"/>
        <end position="28"/>
    </location>
    <ligand>
        <name>D-ribulose 5-phosphate</name>
        <dbReference type="ChEBI" id="CHEBI:58121"/>
    </ligand>
</feature>
<feature type="binding site" evidence="17">
    <location>
        <begin position="139"/>
        <end position="143"/>
    </location>
    <ligand>
        <name>D-ribulose 5-phosphate</name>
        <dbReference type="ChEBI" id="CHEBI:58121"/>
    </ligand>
</feature>
<dbReference type="HAMAP" id="MF_00180">
    <property type="entry name" value="RibB"/>
    <property type="match status" value="1"/>
</dbReference>
<organism evidence="19 20">
    <name type="scientific">Anaeroselena agilis</name>
    <dbReference type="NCBI Taxonomy" id="3063788"/>
    <lineage>
        <taxon>Bacteria</taxon>
        <taxon>Bacillati</taxon>
        <taxon>Bacillota</taxon>
        <taxon>Negativicutes</taxon>
        <taxon>Acetonemataceae</taxon>
        <taxon>Anaeroselena</taxon>
    </lineage>
</organism>
<feature type="active site" description="Proton acceptor; for GTP cyclohydrolase activity" evidence="17">
    <location>
        <position position="328"/>
    </location>
</feature>
<keyword evidence="11 17" id="KW-0460">Magnesium</keyword>
<evidence type="ECO:0000256" key="12">
    <source>
        <dbReference type="ARBA" id="ARBA00023134"/>
    </source>
</evidence>
<feature type="site" description="Essential for DHBP synthase activity" evidence="17">
    <location>
        <position position="163"/>
    </location>
</feature>
<evidence type="ECO:0000256" key="11">
    <source>
        <dbReference type="ARBA" id="ARBA00022842"/>
    </source>
</evidence>
<feature type="binding site" evidence="17">
    <location>
        <position position="28"/>
    </location>
    <ligand>
        <name>Mg(2+)</name>
        <dbReference type="ChEBI" id="CHEBI:18420"/>
        <label>2</label>
    </ligand>
</feature>
<dbReference type="PANTHER" id="PTHR21327:SF18">
    <property type="entry name" value="3,4-DIHYDROXY-2-BUTANONE 4-PHOSPHATE SYNTHASE"/>
    <property type="match status" value="1"/>
</dbReference>
<keyword evidence="15 17" id="KW-0511">Multifunctional enzyme</keyword>
<proteinExistence type="inferred from homology"/>
<evidence type="ECO:0000256" key="6">
    <source>
        <dbReference type="ARBA" id="ARBA00022619"/>
    </source>
</evidence>
<accession>A0ABU3NXF5</accession>
<evidence type="ECO:0000256" key="9">
    <source>
        <dbReference type="ARBA" id="ARBA00022801"/>
    </source>
</evidence>
<dbReference type="InterPro" id="IPR000422">
    <property type="entry name" value="DHBP_synthase_RibB"/>
</dbReference>
<dbReference type="InterPro" id="IPR032677">
    <property type="entry name" value="GTP_cyclohydro_II"/>
</dbReference>
<comment type="catalytic activity">
    <reaction evidence="16 17">
        <text>GTP + 4 H2O = 2,5-diamino-6-hydroxy-4-(5-phosphoribosylamino)-pyrimidine + formate + 2 phosphate + 3 H(+)</text>
        <dbReference type="Rhea" id="RHEA:23704"/>
        <dbReference type="ChEBI" id="CHEBI:15377"/>
        <dbReference type="ChEBI" id="CHEBI:15378"/>
        <dbReference type="ChEBI" id="CHEBI:15740"/>
        <dbReference type="ChEBI" id="CHEBI:37565"/>
        <dbReference type="ChEBI" id="CHEBI:43474"/>
        <dbReference type="ChEBI" id="CHEBI:58614"/>
        <dbReference type="EC" id="3.5.4.25"/>
    </reaction>
</comment>
<evidence type="ECO:0000256" key="15">
    <source>
        <dbReference type="ARBA" id="ARBA00023268"/>
    </source>
</evidence>
<dbReference type="SUPFAM" id="SSF55821">
    <property type="entry name" value="YrdC/RibB"/>
    <property type="match status" value="1"/>
</dbReference>
<dbReference type="RefSeq" id="WP_413780005.1">
    <property type="nucleotide sequence ID" value="NZ_JAUOZS010000001.1"/>
</dbReference>
<comment type="catalytic activity">
    <reaction evidence="1 17">
        <text>D-ribulose 5-phosphate = (2S)-2-hydroxy-3-oxobutyl phosphate + formate + H(+)</text>
        <dbReference type="Rhea" id="RHEA:18457"/>
        <dbReference type="ChEBI" id="CHEBI:15378"/>
        <dbReference type="ChEBI" id="CHEBI:15740"/>
        <dbReference type="ChEBI" id="CHEBI:58121"/>
        <dbReference type="ChEBI" id="CHEBI:58830"/>
        <dbReference type="EC" id="4.1.99.12"/>
    </reaction>
</comment>
<evidence type="ECO:0000256" key="13">
    <source>
        <dbReference type="ARBA" id="ARBA00023211"/>
    </source>
</evidence>
<evidence type="ECO:0000256" key="7">
    <source>
        <dbReference type="ARBA" id="ARBA00022723"/>
    </source>
</evidence>
<feature type="site" description="Essential for DHBP synthase activity" evidence="17">
    <location>
        <position position="125"/>
    </location>
</feature>
<dbReference type="EC" id="3.5.4.25" evidence="17"/>
<dbReference type="Gene3D" id="3.90.870.10">
    <property type="entry name" value="DHBP synthase"/>
    <property type="match status" value="1"/>
</dbReference>
<comment type="function">
    <text evidence="17">Catalyzes the conversion of GTP to 2,5-diamino-6-ribosylamino-4(3H)-pyrimidinone 5'-phosphate (DARP), formate and pyrophosphate.</text>
</comment>
<comment type="cofactor">
    <cofactor evidence="17">
        <name>Mg(2+)</name>
        <dbReference type="ChEBI" id="CHEBI:18420"/>
    </cofactor>
    <cofactor evidence="17">
        <name>Mn(2+)</name>
        <dbReference type="ChEBI" id="CHEBI:29035"/>
    </cofactor>
    <text evidence="17">Binds 2 divalent metal cations per subunit. Magnesium or manganese.</text>
</comment>
<dbReference type="EMBL" id="JAUOZS010000001">
    <property type="protein sequence ID" value="MDT8901494.1"/>
    <property type="molecule type" value="Genomic_DNA"/>
</dbReference>
<keyword evidence="8 17" id="KW-0547">Nucleotide-binding</keyword>
<evidence type="ECO:0000256" key="3">
    <source>
        <dbReference type="ARBA" id="ARBA00004853"/>
    </source>
</evidence>
<evidence type="ECO:0000256" key="10">
    <source>
        <dbReference type="ARBA" id="ARBA00022833"/>
    </source>
</evidence>
<dbReference type="GO" id="GO:0008686">
    <property type="term" value="F:3,4-dihydroxy-2-butanone-4-phosphate synthase activity"/>
    <property type="evidence" value="ECO:0007669"/>
    <property type="project" value="UniProtKB-EC"/>
</dbReference>
<dbReference type="PIRSF" id="PIRSF001259">
    <property type="entry name" value="RibA"/>
    <property type="match status" value="1"/>
</dbReference>
<feature type="binding site" evidence="17">
    <location>
        <position position="163"/>
    </location>
    <ligand>
        <name>D-ribulose 5-phosphate</name>
        <dbReference type="ChEBI" id="CHEBI:58121"/>
    </ligand>
</feature>
<keyword evidence="10 17" id="KW-0862">Zinc</keyword>
<dbReference type="Gene3D" id="3.40.50.10990">
    <property type="entry name" value="GTP cyclohydrolase II"/>
    <property type="match status" value="1"/>
</dbReference>
<sequence length="403" mass="44486">MGFSTVEEAIKDIRDGKMIIVVDDEDRENEGDLVVAAEKVTPEAINFMVTNARGLVCMPVIGSRLDELNIGLMVTDNTDTMCTAFTVSIDAESVTTGISAHERAMTVKAVLDPSSTPADIRRPGHIFPLRYREGGVLRRTGHTEASIDLAKLAGLYPAAVICEVMNEDGTMARVPQLLEFAERHNMKMITVADLIRYRKHHERFVVRVAETRLPTKYGEFKLVAYESELDNQCHVALVKGEVAGMQNVLVRVHSECLTGDVLGSLRCDCGEQLATALKRINDAGAGVLLYMRQEGRGIGLANKIRAYALQDRGKDTVEANELLGFAPDLRDYGIGAQILCDLGLTSINLLTNNPRKRVALEGYGLTITERVPLEMKANRFNQRYLSVKKSKLGHILEKTEEAQ</sequence>
<feature type="binding site" evidence="17">
    <location>
        <position position="351"/>
    </location>
    <ligand>
        <name>GTP</name>
        <dbReference type="ChEBI" id="CHEBI:37565"/>
    </ligand>
</feature>
<dbReference type="InterPro" id="IPR016299">
    <property type="entry name" value="Riboflavin_synth_RibBA"/>
</dbReference>
<feature type="binding site" evidence="17">
    <location>
        <position position="28"/>
    </location>
    <ligand>
        <name>Mg(2+)</name>
        <dbReference type="ChEBI" id="CHEBI:18420"/>
        <label>1</label>
    </ligand>
</feature>
<feature type="binding site" evidence="17">
    <location>
        <begin position="251"/>
        <end position="255"/>
    </location>
    <ligand>
        <name>GTP</name>
        <dbReference type="ChEBI" id="CHEBI:37565"/>
    </ligand>
</feature>
<evidence type="ECO:0000256" key="16">
    <source>
        <dbReference type="ARBA" id="ARBA00049295"/>
    </source>
</evidence>
<dbReference type="InterPro" id="IPR017945">
    <property type="entry name" value="DHBP_synth_RibB-like_a/b_dom"/>
</dbReference>
<evidence type="ECO:0000256" key="2">
    <source>
        <dbReference type="ARBA" id="ARBA00002284"/>
    </source>
</evidence>
<dbReference type="SUPFAM" id="SSF142695">
    <property type="entry name" value="RibA-like"/>
    <property type="match status" value="1"/>
</dbReference>
<feature type="active site" description="Nucleophile; for GTP cyclohydrolase activity" evidence="17">
    <location>
        <position position="330"/>
    </location>
</feature>
<comment type="cofactor">
    <cofactor evidence="17">
        <name>Zn(2+)</name>
        <dbReference type="ChEBI" id="CHEBI:29105"/>
    </cofactor>
    <text evidence="17">Binds 1 zinc ion per subunit.</text>
</comment>
<dbReference type="Proteomes" id="UP001254848">
    <property type="component" value="Unassembled WGS sequence"/>
</dbReference>
<dbReference type="EC" id="4.1.99.12" evidence="17"/>
<feature type="binding site" evidence="17">
    <location>
        <position position="269"/>
    </location>
    <ligand>
        <name>Zn(2+)</name>
        <dbReference type="ChEBI" id="CHEBI:29105"/>
        <note>catalytic</note>
    </ligand>
</feature>
<feature type="region of interest" description="GTP cyclohydrolase II" evidence="17">
    <location>
        <begin position="201"/>
        <end position="403"/>
    </location>
</feature>
<evidence type="ECO:0000259" key="18">
    <source>
        <dbReference type="Pfam" id="PF00925"/>
    </source>
</evidence>
<feature type="binding site" evidence="17">
    <location>
        <begin position="294"/>
        <end position="296"/>
    </location>
    <ligand>
        <name>GTP</name>
        <dbReference type="ChEBI" id="CHEBI:37565"/>
    </ligand>
</feature>
<dbReference type="HAMAP" id="MF_00179">
    <property type="entry name" value="RibA"/>
    <property type="match status" value="1"/>
</dbReference>
<keyword evidence="14 17" id="KW-0456">Lyase</keyword>
<dbReference type="Pfam" id="PF00926">
    <property type="entry name" value="DHBP_synthase"/>
    <property type="match status" value="1"/>
</dbReference>
<protein>
    <recommendedName>
        <fullName evidence="17">Riboflavin biosynthesis protein RibBA</fullName>
    </recommendedName>
    <domain>
        <recommendedName>
            <fullName evidence="17">3,4-dihydroxy-2-butanone 4-phosphate synthase</fullName>
            <shortName evidence="17">DHBP synthase</shortName>
            <ecNumber evidence="17">4.1.99.12</ecNumber>
        </recommendedName>
    </domain>
    <domain>
        <recommendedName>
            <fullName evidence="17">GTP cyclohydrolase-2</fullName>
            <ecNumber evidence="17">3.5.4.25</ecNumber>
        </recommendedName>
        <alternativeName>
            <fullName evidence="17">GTP cyclohydrolase II</fullName>
        </alternativeName>
    </domain>
</protein>
<keyword evidence="12 17" id="KW-0342">GTP-binding</keyword>
<comment type="similarity">
    <text evidence="17">In the C-terminal section; belongs to the GTP cyclohydrolase II family.</text>
</comment>
<feature type="binding site" evidence="17">
    <location>
        <position position="32"/>
    </location>
    <ligand>
        <name>D-ribulose 5-phosphate</name>
        <dbReference type="ChEBI" id="CHEBI:58121"/>
    </ligand>
</feature>
<dbReference type="NCBIfam" id="NF001591">
    <property type="entry name" value="PRK00393.1"/>
    <property type="match status" value="1"/>
</dbReference>
<evidence type="ECO:0000313" key="20">
    <source>
        <dbReference type="Proteomes" id="UP001254848"/>
    </source>
</evidence>
<feature type="domain" description="GTP cyclohydrolase II" evidence="18">
    <location>
        <begin position="207"/>
        <end position="372"/>
    </location>
</feature>
<keyword evidence="7 17" id="KW-0479">Metal-binding</keyword>
<evidence type="ECO:0000256" key="14">
    <source>
        <dbReference type="ARBA" id="ARBA00023239"/>
    </source>
</evidence>
<dbReference type="NCBIfam" id="TIGR00506">
    <property type="entry name" value="ribB"/>
    <property type="match status" value="1"/>
</dbReference>
<evidence type="ECO:0000256" key="8">
    <source>
        <dbReference type="ARBA" id="ARBA00022741"/>
    </source>
</evidence>
<gene>
    <name evidence="17" type="primary">ribBA</name>
    <name evidence="19" type="ORF">Q4T40_09600</name>
</gene>
<keyword evidence="20" id="KW-1185">Reference proteome</keyword>
<keyword evidence="13 17" id="KW-0464">Manganese</keyword>
<feature type="region of interest" description="DHBP synthase" evidence="17">
    <location>
        <begin position="1"/>
        <end position="200"/>
    </location>
</feature>
<comment type="similarity">
    <text evidence="5 17">In the N-terminal section; belongs to the DHBP synthase family.</text>
</comment>
<dbReference type="PANTHER" id="PTHR21327">
    <property type="entry name" value="GTP CYCLOHYDROLASE II-RELATED"/>
    <property type="match status" value="1"/>
</dbReference>
<feature type="binding site" evidence="17">
    <location>
        <position position="267"/>
    </location>
    <ligand>
        <name>Zn(2+)</name>
        <dbReference type="ChEBI" id="CHEBI:29105"/>
        <note>catalytic</note>
    </ligand>
</feature>
<dbReference type="NCBIfam" id="TIGR00505">
    <property type="entry name" value="ribA"/>
    <property type="match status" value="1"/>
</dbReference>
<comment type="pathway">
    <text evidence="4 17">Cofactor biosynthesis; riboflavin biosynthesis; 2-hydroxy-3-oxobutyl phosphate from D-ribulose 5-phosphate: step 1/1.</text>
</comment>
<dbReference type="HAMAP" id="MF_01283">
    <property type="entry name" value="RibBA"/>
    <property type="match status" value="1"/>
</dbReference>
<feature type="binding site" evidence="17">
    <location>
        <position position="356"/>
    </location>
    <ligand>
        <name>GTP</name>
        <dbReference type="ChEBI" id="CHEBI:37565"/>
    </ligand>
</feature>
<feature type="binding site" evidence="17">
    <location>
        <position position="272"/>
    </location>
    <ligand>
        <name>GTP</name>
        <dbReference type="ChEBI" id="CHEBI:37565"/>
    </ligand>
</feature>
<evidence type="ECO:0000256" key="1">
    <source>
        <dbReference type="ARBA" id="ARBA00000141"/>
    </source>
</evidence>
<feature type="binding site" evidence="17">
    <location>
        <position position="316"/>
    </location>
    <ligand>
        <name>GTP</name>
        <dbReference type="ChEBI" id="CHEBI:37565"/>
    </ligand>
</feature>
<comment type="function">
    <text evidence="2 17">Catalyzes the conversion of D-ribulose 5-phosphate to formate and 3,4-dihydroxy-2-butanone 4-phosphate.</text>
</comment>
<evidence type="ECO:0000256" key="5">
    <source>
        <dbReference type="ARBA" id="ARBA00005520"/>
    </source>
</evidence>
<comment type="caution">
    <text evidence="19">The sequence shown here is derived from an EMBL/GenBank/DDBJ whole genome shotgun (WGS) entry which is preliminary data.</text>
</comment>
<dbReference type="Pfam" id="PF00925">
    <property type="entry name" value="GTP_cyclohydro2"/>
    <property type="match status" value="1"/>
</dbReference>
<dbReference type="InterPro" id="IPR000926">
    <property type="entry name" value="RibA"/>
</dbReference>
<feature type="binding site" evidence="17">
    <location>
        <position position="142"/>
    </location>
    <ligand>
        <name>Mg(2+)</name>
        <dbReference type="ChEBI" id="CHEBI:18420"/>
        <label>2</label>
    </ligand>
</feature>
<evidence type="ECO:0000256" key="4">
    <source>
        <dbReference type="ARBA" id="ARBA00004904"/>
    </source>
</evidence>
<dbReference type="CDD" id="cd00641">
    <property type="entry name" value="GTP_cyclohydro2"/>
    <property type="match status" value="1"/>
</dbReference>
<name>A0ABU3NXF5_9FIRM</name>
<keyword evidence="9 17" id="KW-0378">Hydrolase</keyword>
<keyword evidence="6 17" id="KW-0686">Riboflavin biosynthesis</keyword>